<reference evidence="1 2" key="1">
    <citation type="submission" date="2021-03" db="EMBL/GenBank/DDBJ databases">
        <authorList>
            <person name="Peeters C."/>
        </authorList>
    </citation>
    <scope>NUCLEOTIDE SEQUENCE [LARGE SCALE GENOMIC DNA]</scope>
    <source>
        <strain evidence="1 2">LMG 26411</strain>
    </source>
</reference>
<proteinExistence type="predicted"/>
<comment type="caution">
    <text evidence="1">The sequence shown here is derived from an EMBL/GenBank/DDBJ whole genome shotgun (WGS) entry which is preliminary data.</text>
</comment>
<gene>
    <name evidence="1" type="ORF">LMG26411_07906</name>
</gene>
<sequence>MRTFAPITPLEETDLLAFPISGPCAGRDFFGRRAAATHCAPTLPRTS</sequence>
<evidence type="ECO:0000313" key="2">
    <source>
        <dbReference type="Proteomes" id="UP000672657"/>
    </source>
</evidence>
<dbReference type="EMBL" id="CAJPVI010000101">
    <property type="protein sequence ID" value="CAG2160977.1"/>
    <property type="molecule type" value="Genomic_DNA"/>
</dbReference>
<organism evidence="1 2">
    <name type="scientific">Cupriavidus numazuensis</name>
    <dbReference type="NCBI Taxonomy" id="221992"/>
    <lineage>
        <taxon>Bacteria</taxon>
        <taxon>Pseudomonadati</taxon>
        <taxon>Pseudomonadota</taxon>
        <taxon>Betaproteobacteria</taxon>
        <taxon>Burkholderiales</taxon>
        <taxon>Burkholderiaceae</taxon>
        <taxon>Cupriavidus</taxon>
    </lineage>
</organism>
<accession>A0ABM8TW47</accession>
<keyword evidence="2" id="KW-1185">Reference proteome</keyword>
<name>A0ABM8TW47_9BURK</name>
<dbReference type="Proteomes" id="UP000672657">
    <property type="component" value="Unassembled WGS sequence"/>
</dbReference>
<protein>
    <submittedName>
        <fullName evidence="1">Uncharacterized protein</fullName>
    </submittedName>
</protein>
<evidence type="ECO:0000313" key="1">
    <source>
        <dbReference type="EMBL" id="CAG2160977.1"/>
    </source>
</evidence>